<dbReference type="GO" id="GO:0032993">
    <property type="term" value="C:protein-DNA complex"/>
    <property type="evidence" value="ECO:0007669"/>
    <property type="project" value="TreeGrafter"/>
</dbReference>
<dbReference type="Gene3D" id="1.10.10.10">
    <property type="entry name" value="Winged helix-like DNA-binding domain superfamily/Winged helix DNA-binding domain"/>
    <property type="match status" value="1"/>
</dbReference>
<dbReference type="PROSITE" id="PS50931">
    <property type="entry name" value="HTH_LYSR"/>
    <property type="match status" value="1"/>
</dbReference>
<dbReference type="GO" id="GO:0003677">
    <property type="term" value="F:DNA binding"/>
    <property type="evidence" value="ECO:0007669"/>
    <property type="project" value="UniProtKB-KW"/>
</dbReference>
<evidence type="ECO:0000256" key="3">
    <source>
        <dbReference type="ARBA" id="ARBA00023125"/>
    </source>
</evidence>
<dbReference type="FunFam" id="1.10.10.10:FF:000001">
    <property type="entry name" value="LysR family transcriptional regulator"/>
    <property type="match status" value="1"/>
</dbReference>
<evidence type="ECO:0000313" key="7">
    <source>
        <dbReference type="EMBL" id="ANJ67458.1"/>
    </source>
</evidence>
<dbReference type="Proteomes" id="UP000078596">
    <property type="component" value="Chromosome"/>
</dbReference>
<name>A0A191ZHY4_9GAMM</name>
<evidence type="ECO:0000256" key="5">
    <source>
        <dbReference type="ARBA" id="ARBA00023163"/>
    </source>
</evidence>
<evidence type="ECO:0000259" key="6">
    <source>
        <dbReference type="PROSITE" id="PS50931"/>
    </source>
</evidence>
<keyword evidence="8" id="KW-1185">Reference proteome</keyword>
<evidence type="ECO:0000313" key="8">
    <source>
        <dbReference type="Proteomes" id="UP000078596"/>
    </source>
</evidence>
<evidence type="ECO:0000256" key="4">
    <source>
        <dbReference type="ARBA" id="ARBA00023159"/>
    </source>
</evidence>
<keyword evidence="3" id="KW-0238">DNA-binding</keyword>
<protein>
    <submittedName>
        <fullName evidence="7">LysR family transcriptional regulator</fullName>
    </submittedName>
</protein>
<feature type="domain" description="HTH lysR-type" evidence="6">
    <location>
        <begin position="1"/>
        <end position="59"/>
    </location>
</feature>
<dbReference type="PRINTS" id="PR00039">
    <property type="entry name" value="HTHLYSR"/>
</dbReference>
<dbReference type="RefSeq" id="WP_066100369.1">
    <property type="nucleotide sequence ID" value="NZ_CP016027.1"/>
</dbReference>
<sequence>MTLTELRYVVAVARERHFGRAAAACFVSQPTLSVGVKRFEDALGVQIFERASRTDLRITPRGEAVIEQAVRILQEVEQLQSLADAAKDPLSGTLRIGFIYTVGPYLLPSLIGQMHQRAPRMPIEIVEGFTHDLAYQLQQGELDAVVLSLPFAAPHLTVTPVYREPFTVAVPVGHPLSDLSAISSSTLVDQELLLLGQGHCFRDQVLRVCPECGQTTNAGRLQRALEGGSLETMRMMVASGAGITVLPCSSTPVMPDATGGLIRYVPFEDPVPYRDVAVASRARTTRSAAIDLLCSVIRENIPGCCRPI</sequence>
<dbReference type="CDD" id="cd08411">
    <property type="entry name" value="PBP2_OxyR"/>
    <property type="match status" value="1"/>
</dbReference>
<dbReference type="SUPFAM" id="SSF46785">
    <property type="entry name" value="Winged helix' DNA-binding domain"/>
    <property type="match status" value="1"/>
</dbReference>
<organism evidence="7 8">
    <name type="scientific">Halothiobacillus diazotrophicus</name>
    <dbReference type="NCBI Taxonomy" id="1860122"/>
    <lineage>
        <taxon>Bacteria</taxon>
        <taxon>Pseudomonadati</taxon>
        <taxon>Pseudomonadota</taxon>
        <taxon>Gammaproteobacteria</taxon>
        <taxon>Chromatiales</taxon>
        <taxon>Halothiobacillaceae</taxon>
        <taxon>Halothiobacillus</taxon>
    </lineage>
</organism>
<dbReference type="EMBL" id="CP016027">
    <property type="protein sequence ID" value="ANJ67458.1"/>
    <property type="molecule type" value="Genomic_DNA"/>
</dbReference>
<dbReference type="KEGG" id="haz:A9404_08730"/>
<dbReference type="InterPro" id="IPR036388">
    <property type="entry name" value="WH-like_DNA-bd_sf"/>
</dbReference>
<comment type="similarity">
    <text evidence="1">Belongs to the LysR transcriptional regulatory family.</text>
</comment>
<keyword evidence="2" id="KW-0805">Transcription regulation</keyword>
<proteinExistence type="inferred from homology"/>
<dbReference type="STRING" id="1860122.A9404_08730"/>
<dbReference type="InterPro" id="IPR000847">
    <property type="entry name" value="LysR_HTH_N"/>
</dbReference>
<evidence type="ECO:0000256" key="1">
    <source>
        <dbReference type="ARBA" id="ARBA00009437"/>
    </source>
</evidence>
<dbReference type="OrthoDB" id="5297026at2"/>
<accession>A0A191ZHY4</accession>
<evidence type="ECO:0000256" key="2">
    <source>
        <dbReference type="ARBA" id="ARBA00023015"/>
    </source>
</evidence>
<dbReference type="SUPFAM" id="SSF53850">
    <property type="entry name" value="Periplasmic binding protein-like II"/>
    <property type="match status" value="1"/>
</dbReference>
<dbReference type="Gene3D" id="3.40.190.10">
    <property type="entry name" value="Periplasmic binding protein-like II"/>
    <property type="match status" value="2"/>
</dbReference>
<gene>
    <name evidence="7" type="ORF">A9404_08730</name>
</gene>
<dbReference type="Pfam" id="PF00126">
    <property type="entry name" value="HTH_1"/>
    <property type="match status" value="1"/>
</dbReference>
<dbReference type="PANTHER" id="PTHR30346:SF26">
    <property type="entry name" value="HYDROGEN PEROXIDE-INDUCIBLE GENES ACTIVATOR"/>
    <property type="match status" value="1"/>
</dbReference>
<dbReference type="PANTHER" id="PTHR30346">
    <property type="entry name" value="TRANSCRIPTIONAL DUAL REGULATOR HCAR-RELATED"/>
    <property type="match status" value="1"/>
</dbReference>
<keyword evidence="5" id="KW-0804">Transcription</keyword>
<keyword evidence="4" id="KW-0010">Activator</keyword>
<dbReference type="Pfam" id="PF03466">
    <property type="entry name" value="LysR_substrate"/>
    <property type="match status" value="1"/>
</dbReference>
<dbReference type="GO" id="GO:0003700">
    <property type="term" value="F:DNA-binding transcription factor activity"/>
    <property type="evidence" value="ECO:0007669"/>
    <property type="project" value="InterPro"/>
</dbReference>
<dbReference type="InterPro" id="IPR005119">
    <property type="entry name" value="LysR_subst-bd"/>
</dbReference>
<dbReference type="AlphaFoldDB" id="A0A191ZHY4"/>
<dbReference type="InterPro" id="IPR036390">
    <property type="entry name" value="WH_DNA-bd_sf"/>
</dbReference>
<reference evidence="7 8" key="1">
    <citation type="submission" date="2016-06" db="EMBL/GenBank/DDBJ databases">
        <title>Insight into the functional genes involving in sulfur oxidation in Pearl River water.</title>
        <authorList>
            <person name="Luo J."/>
            <person name="Tan X."/>
            <person name="Lin W."/>
        </authorList>
    </citation>
    <scope>NUCLEOTIDE SEQUENCE [LARGE SCALE GENOMIC DNA]</scope>
    <source>
        <strain evidence="7 8">LS2</strain>
    </source>
</reference>